<organism evidence="1 2">
    <name type="scientific">Coemansia aciculifera</name>
    <dbReference type="NCBI Taxonomy" id="417176"/>
    <lineage>
        <taxon>Eukaryota</taxon>
        <taxon>Fungi</taxon>
        <taxon>Fungi incertae sedis</taxon>
        <taxon>Zoopagomycota</taxon>
        <taxon>Kickxellomycotina</taxon>
        <taxon>Kickxellomycetes</taxon>
        <taxon>Kickxellales</taxon>
        <taxon>Kickxellaceae</taxon>
        <taxon>Coemansia</taxon>
    </lineage>
</organism>
<gene>
    <name evidence="1" type="ORF">IWW38_001126</name>
</gene>
<keyword evidence="2" id="KW-1185">Reference proteome</keyword>
<dbReference type="EMBL" id="JANBVB010000037">
    <property type="protein sequence ID" value="KAJ2899088.1"/>
    <property type="molecule type" value="Genomic_DNA"/>
</dbReference>
<reference evidence="1" key="1">
    <citation type="submission" date="2022-07" db="EMBL/GenBank/DDBJ databases">
        <title>Phylogenomic reconstructions and comparative analyses of Kickxellomycotina fungi.</title>
        <authorList>
            <person name="Reynolds N.K."/>
            <person name="Stajich J.E."/>
            <person name="Barry K."/>
            <person name="Grigoriev I.V."/>
            <person name="Crous P."/>
            <person name="Smith M.E."/>
        </authorList>
    </citation>
    <scope>NUCLEOTIDE SEQUENCE</scope>
    <source>
        <strain evidence="1">CBS 190363</strain>
    </source>
</reference>
<proteinExistence type="predicted"/>
<dbReference type="Proteomes" id="UP001139981">
    <property type="component" value="Unassembled WGS sequence"/>
</dbReference>
<comment type="caution">
    <text evidence="1">The sequence shown here is derived from an EMBL/GenBank/DDBJ whole genome shotgun (WGS) entry which is preliminary data.</text>
</comment>
<protein>
    <submittedName>
        <fullName evidence="1">Uncharacterized protein</fullName>
    </submittedName>
</protein>
<evidence type="ECO:0000313" key="2">
    <source>
        <dbReference type="Proteomes" id="UP001139981"/>
    </source>
</evidence>
<evidence type="ECO:0000313" key="1">
    <source>
        <dbReference type="EMBL" id="KAJ2899088.1"/>
    </source>
</evidence>
<sequence>MVVTAPHNYILGTNPSSQQYQQAPRTAWQAAMAESGEALQQAEDDVLRGVGLLDATILSGNDATPEAADKAAAGSLRRRLPGPRGRLWTRSNAVLVTHGVMALVRYPHYSATIYAQFAGGLRPPLTLGLYRAMWRHMPVGILYQGFGGYHLGVVGMVVNAITPVEVSSLWVMLASVLMHYLVFALFYGSFRQSLVTRLLDISGTPVSLPQLIAPALWWVRDRLLLRNPRGSVLCVYLRDVVGNILQGALTIFLARLFTSPQSIGMYLSVARISSATRRLAASVLSSIGLPALIAPSPYILSDLATPGTRSLPAYSTRRRALMRATAVAAAANTAAAINGGSSSPMLDMQTPAVTVPVSPIEGNSSDVEVVFTRLEDQLGMDDQLPSTVTTRRDRRRRRRPLPPASTTEDADKQAAAEQGEYLIYTQTVCTVLSSIAVRALLYPLDALIVRLMADQAGGLTSRFGYTGFFNCLTRIRRSPTQGLSSLYAGFTSALVSDLALGWLTAEVAHYLCKSAWSTL</sequence>
<accession>A0ACC1M7L1</accession>
<name>A0ACC1M7L1_9FUNG</name>